<dbReference type="GO" id="GO:0008033">
    <property type="term" value="P:tRNA processing"/>
    <property type="evidence" value="ECO:0007669"/>
    <property type="project" value="UniProtKB-KW"/>
</dbReference>
<dbReference type="Pfam" id="PF12627">
    <property type="entry name" value="PolyA_pol_RNAbd"/>
    <property type="match status" value="1"/>
</dbReference>
<evidence type="ECO:0000256" key="8">
    <source>
        <dbReference type="RuleBase" id="RU003953"/>
    </source>
</evidence>
<dbReference type="GO" id="GO:0016779">
    <property type="term" value="F:nucleotidyltransferase activity"/>
    <property type="evidence" value="ECO:0007669"/>
    <property type="project" value="UniProtKB-KW"/>
</dbReference>
<dbReference type="KEGG" id="phr:C6569_11760"/>
<comment type="cofactor">
    <cofactor evidence="1">
        <name>Mg(2+)</name>
        <dbReference type="ChEBI" id="CHEBI:18420"/>
    </cofactor>
</comment>
<evidence type="ECO:0000259" key="10">
    <source>
        <dbReference type="Pfam" id="PF12627"/>
    </source>
</evidence>
<dbReference type="GO" id="GO:0000166">
    <property type="term" value="F:nucleotide binding"/>
    <property type="evidence" value="ECO:0007669"/>
    <property type="project" value="UniProtKB-KW"/>
</dbReference>
<keyword evidence="2 8" id="KW-0808">Transferase</keyword>
<protein>
    <submittedName>
        <fullName evidence="11">CCA tRNA nucleotidyltransferase</fullName>
    </submittedName>
</protein>
<dbReference type="Proteomes" id="UP000237889">
    <property type="component" value="Chromosome"/>
</dbReference>
<dbReference type="SUPFAM" id="SSF81301">
    <property type="entry name" value="Nucleotidyltransferase"/>
    <property type="match status" value="1"/>
</dbReference>
<evidence type="ECO:0000256" key="7">
    <source>
        <dbReference type="ARBA" id="ARBA00022842"/>
    </source>
</evidence>
<keyword evidence="5" id="KW-0479">Metal-binding</keyword>
<evidence type="ECO:0000313" key="12">
    <source>
        <dbReference type="Proteomes" id="UP000237889"/>
    </source>
</evidence>
<dbReference type="OrthoDB" id="9805698at2"/>
<keyword evidence="6" id="KW-0547">Nucleotide-binding</keyword>
<dbReference type="AlphaFoldDB" id="A0A2S0NC00"/>
<dbReference type="CDD" id="cd05398">
    <property type="entry name" value="NT_ClassII-CCAase"/>
    <property type="match status" value="1"/>
</dbReference>
<keyword evidence="4" id="KW-0548">Nucleotidyltransferase</keyword>
<feature type="domain" description="tRNA nucleotidyltransferase/poly(A) polymerase RNA and SrmB- binding" evidence="10">
    <location>
        <begin position="182"/>
        <end position="236"/>
    </location>
</feature>
<keyword evidence="3" id="KW-0819">tRNA processing</keyword>
<sequence>MKPLADLPDWLAGGNVPRLIGALAVDGDAVRAVGGAVRNWLVGMPPGDVDLATTAEPGTVAARAARAGFKVVPTGIDHGTVTVVVEGTGYEVTTLREDIATDGRRAVVRFGRDWRADAARRDFTINAMSLSAEGELFDYFGGRDDLAEGRVRFIGDARARVREDRLRILRLFRFHATYARGEIDREALAACIAEREGLADLSRERLRAEIMKLVAAPRAGATCQAMADCGLLGRVLGGVTTAAALDRLAAVERALSIGPDPVQRLGLLAVLTREDALRLRERLALSNAEFRRLDGIGHGWRIDPAAGEAAAKRLLYAVGPRGFRDRVLVGFARSGAPPDNPAWRALVALPERWTAPHFPVSGEELQRRGLAPGPDIGAVLAEVRERWMAADFPAGRAAVGALVDAALAGFVTGKQQSERPPDREY</sequence>
<evidence type="ECO:0000256" key="4">
    <source>
        <dbReference type="ARBA" id="ARBA00022695"/>
    </source>
</evidence>
<dbReference type="SUPFAM" id="SSF81891">
    <property type="entry name" value="Poly A polymerase C-terminal region-like"/>
    <property type="match status" value="1"/>
</dbReference>
<dbReference type="InterPro" id="IPR032828">
    <property type="entry name" value="PolyA_RNA-bd"/>
</dbReference>
<evidence type="ECO:0000259" key="9">
    <source>
        <dbReference type="Pfam" id="PF01743"/>
    </source>
</evidence>
<dbReference type="GO" id="GO:0000049">
    <property type="term" value="F:tRNA binding"/>
    <property type="evidence" value="ECO:0007669"/>
    <property type="project" value="TreeGrafter"/>
</dbReference>
<accession>A0A2S0NC00</accession>
<gene>
    <name evidence="11" type="ORF">C6569_11760</name>
</gene>
<evidence type="ECO:0000256" key="6">
    <source>
        <dbReference type="ARBA" id="ARBA00022741"/>
    </source>
</evidence>
<proteinExistence type="inferred from homology"/>
<dbReference type="EMBL" id="CP027668">
    <property type="protein sequence ID" value="AVO45689.1"/>
    <property type="molecule type" value="Genomic_DNA"/>
</dbReference>
<dbReference type="PANTHER" id="PTHR46173">
    <property type="entry name" value="CCA TRNA NUCLEOTIDYLTRANSFERASE 1, MITOCHONDRIAL"/>
    <property type="match status" value="1"/>
</dbReference>
<dbReference type="GO" id="GO:0046872">
    <property type="term" value="F:metal ion binding"/>
    <property type="evidence" value="ECO:0007669"/>
    <property type="project" value="UniProtKB-KW"/>
</dbReference>
<keyword evidence="8" id="KW-0694">RNA-binding</keyword>
<reference evidence="11 12" key="1">
    <citation type="submission" date="2018-03" db="EMBL/GenBank/DDBJ databases">
        <title>Genome sequencing of Phreatobacter sp.</title>
        <authorList>
            <person name="Kim S.-J."/>
            <person name="Heo J."/>
            <person name="Kwon S.-W."/>
        </authorList>
    </citation>
    <scope>NUCLEOTIDE SEQUENCE [LARGE SCALE GENOMIC DNA]</scope>
    <source>
        <strain evidence="11 12">S-12</strain>
    </source>
</reference>
<dbReference type="InterPro" id="IPR002646">
    <property type="entry name" value="PolA_pol_head_dom"/>
</dbReference>
<dbReference type="RefSeq" id="WP_106749030.1">
    <property type="nucleotide sequence ID" value="NZ_CP027668.1"/>
</dbReference>
<evidence type="ECO:0000256" key="5">
    <source>
        <dbReference type="ARBA" id="ARBA00022723"/>
    </source>
</evidence>
<dbReference type="InterPro" id="IPR050264">
    <property type="entry name" value="Bact_CCA-adding_enz_type3_sf"/>
</dbReference>
<name>A0A2S0NC00_9HYPH</name>
<feature type="domain" description="Poly A polymerase head" evidence="9">
    <location>
        <begin position="31"/>
        <end position="152"/>
    </location>
</feature>
<organism evidence="11 12">
    <name type="scientific">Phreatobacter cathodiphilus</name>
    <dbReference type="NCBI Taxonomy" id="1868589"/>
    <lineage>
        <taxon>Bacteria</taxon>
        <taxon>Pseudomonadati</taxon>
        <taxon>Pseudomonadota</taxon>
        <taxon>Alphaproteobacteria</taxon>
        <taxon>Hyphomicrobiales</taxon>
        <taxon>Phreatobacteraceae</taxon>
        <taxon>Phreatobacter</taxon>
    </lineage>
</organism>
<dbReference type="Pfam" id="PF01743">
    <property type="entry name" value="PolyA_pol"/>
    <property type="match status" value="1"/>
</dbReference>
<evidence type="ECO:0000256" key="1">
    <source>
        <dbReference type="ARBA" id="ARBA00001946"/>
    </source>
</evidence>
<evidence type="ECO:0000313" key="11">
    <source>
        <dbReference type="EMBL" id="AVO45689.1"/>
    </source>
</evidence>
<evidence type="ECO:0000256" key="2">
    <source>
        <dbReference type="ARBA" id="ARBA00022679"/>
    </source>
</evidence>
<evidence type="ECO:0000256" key="3">
    <source>
        <dbReference type="ARBA" id="ARBA00022694"/>
    </source>
</evidence>
<dbReference type="Gene3D" id="3.30.460.10">
    <property type="entry name" value="Beta Polymerase, domain 2"/>
    <property type="match status" value="1"/>
</dbReference>
<comment type="similarity">
    <text evidence="8">Belongs to the tRNA nucleotidyltransferase/poly(A) polymerase family.</text>
</comment>
<keyword evidence="7" id="KW-0460">Magnesium</keyword>
<dbReference type="InterPro" id="IPR043519">
    <property type="entry name" value="NT_sf"/>
</dbReference>
<dbReference type="Gene3D" id="1.10.3090.10">
    <property type="entry name" value="cca-adding enzyme, domain 2"/>
    <property type="match status" value="1"/>
</dbReference>
<keyword evidence="12" id="KW-1185">Reference proteome</keyword>
<dbReference type="PANTHER" id="PTHR46173:SF1">
    <property type="entry name" value="CCA TRNA NUCLEOTIDYLTRANSFERASE 1, MITOCHONDRIAL"/>
    <property type="match status" value="1"/>
</dbReference>